<feature type="domain" description="BppU N-terminal" evidence="1">
    <location>
        <begin position="1"/>
        <end position="145"/>
    </location>
</feature>
<reference evidence="2 3" key="1">
    <citation type="submission" date="2017-03" db="EMBL/GenBank/DDBJ databases">
        <title>Complete genome sequence of Bacillus thuringiensis L-7601, a novel melanin producing strain.</title>
        <authorList>
            <person name="Cai J."/>
            <person name="Cao Z."/>
            <person name="Tan T."/>
        </authorList>
    </citation>
    <scope>NUCLEOTIDE SEQUENCE [LARGE SCALE GENOMIC DNA]</scope>
    <source>
        <strain evidence="2 3">L-7601</strain>
    </source>
</reference>
<organism evidence="2 3">
    <name type="scientific">Bacillus thuringiensis</name>
    <dbReference type="NCBI Taxonomy" id="1428"/>
    <lineage>
        <taxon>Bacteria</taxon>
        <taxon>Bacillati</taxon>
        <taxon>Bacillota</taxon>
        <taxon>Bacilli</taxon>
        <taxon>Bacillales</taxon>
        <taxon>Bacillaceae</taxon>
        <taxon>Bacillus</taxon>
        <taxon>Bacillus cereus group</taxon>
    </lineage>
</organism>
<dbReference type="RefSeq" id="WP_079246020.1">
    <property type="nucleotide sequence ID" value="NZ_JARSYF010000010.1"/>
</dbReference>
<evidence type="ECO:0000313" key="2">
    <source>
        <dbReference type="EMBL" id="AQY41152.1"/>
    </source>
</evidence>
<dbReference type="InterPro" id="IPR018913">
    <property type="entry name" value="BppU_N"/>
</dbReference>
<name>A0A9W3TH47_BACTU</name>
<evidence type="ECO:0000313" key="3">
    <source>
        <dbReference type="Proteomes" id="UP000191057"/>
    </source>
</evidence>
<gene>
    <name evidence="2" type="ORF">B4918_25720</name>
</gene>
<dbReference type="Proteomes" id="UP000191057">
    <property type="component" value="Chromosome"/>
</dbReference>
<accession>A0A9W3TH47</accession>
<dbReference type="Gene3D" id="2.60.40.3350">
    <property type="match status" value="1"/>
</dbReference>
<sequence>MKTKLILDVNKTQQAQLNSIFTGRVGDKISNVADVYLIDGGSPYNLTGSKVFFECVKPDNTFVRDDKGVKITDAAKGHFEYTFPVETFGSPGKAKQSFFSIEKDKTIRATTQDFVLVTLPDAQTGNIPSESYISELEDIIKDATDIVERASGSPKGVFATLADLKAAFPKGDYGIYIVSADGKWYYWNGTAWTAGGIYQSTGILENSITPEKTNFLIAGKNLFNKDATTKDVFLSPAGGLISSTLYQVSDFILVKEGQQYTLNSCRHYCLYDTNKGFLSYFDNSSQNPVTVTVNSTGFLRATIINTKVETFQIERGASVTSYEAYNLKINYLEQPLTPRVTTLESDVQNIKTNPPDVKNKAITYEKTNFLVIGKNMFNKDATIKDSFLSPTGGLISSTSYQVSDYMPVKAAEQLAINAGCRHYCLYDKDKKFLTYFSNDLSQPITLTPAEDGYMRISILNTNVQTLQVEKGAASTAYGLYSLNFPQLGLTSEVEAIQQRLSSDLVIVKSGDTITITSPYDGTKNITIETIRNGSNNGAFKFNKTTIGTDSIHPNFDDITPIRTFSTVGANHGYTTVVVVVMENHGKNTSDLGSKWTDGVTIYTLLDIKGNDIVFGCPYTVTDGVVSSQRVVPIATLIHVSGATNTTNIDINNLTARQELFPSINNISTKYILDGKGITADGTYYGDELQIQESYNIMDYKSIIDFAQGNIGQSYKQDSIEGVVRLSVNYTITKGCNCLVSHNIKALKKVSLTACGFIQSAALSLAGHTLKRYMPGVTEKNGYDFKTLVDMTSYASDILFYPANFTRTNIPPNRYVDWLYNGANKKYGFTMGYIIDKTNSKTSDVLAQNGGNYYWDMRSTKKSYPIAINVKTLNPGEYKTFLAYRNYLNPTDATIINVVEDKRDTYVYVDYHQDVVGKNIPLSKHIGKNITVLDSQNFTLLNTVVDSDGVTFNISGGYGFAVLKLT</sequence>
<dbReference type="EMBL" id="CP020002">
    <property type="protein sequence ID" value="AQY41152.1"/>
    <property type="molecule type" value="Genomic_DNA"/>
</dbReference>
<dbReference type="Pfam" id="PF10651">
    <property type="entry name" value="BppU_N"/>
    <property type="match status" value="1"/>
</dbReference>
<dbReference type="AlphaFoldDB" id="A0A9W3TH47"/>
<protein>
    <recommendedName>
        <fullName evidence="1">BppU N-terminal domain-containing protein</fullName>
    </recommendedName>
</protein>
<proteinExistence type="predicted"/>
<evidence type="ECO:0000259" key="1">
    <source>
        <dbReference type="Pfam" id="PF10651"/>
    </source>
</evidence>